<dbReference type="InterPro" id="IPR036388">
    <property type="entry name" value="WH-like_DNA-bd_sf"/>
</dbReference>
<dbReference type="Gene3D" id="1.10.10.10">
    <property type="entry name" value="Winged helix-like DNA-binding domain superfamily/Winged helix DNA-binding domain"/>
    <property type="match status" value="1"/>
</dbReference>
<sequence length="46" mass="5204">MECPTERKLMLEFAAQPGVVLTRAALLERVWDYGWGGDGRVVDVHM</sequence>
<dbReference type="InterPro" id="IPR001867">
    <property type="entry name" value="OmpR/PhoB-type_DNA-bd"/>
</dbReference>
<dbReference type="EMBL" id="BMRP01000010">
    <property type="protein sequence ID" value="GGU65860.1"/>
    <property type="molecule type" value="Genomic_DNA"/>
</dbReference>
<dbReference type="Pfam" id="PF00486">
    <property type="entry name" value="Trans_reg_C"/>
    <property type="match status" value="1"/>
</dbReference>
<evidence type="ECO:0000313" key="4">
    <source>
        <dbReference type="EMBL" id="GGU65860.1"/>
    </source>
</evidence>
<feature type="domain" description="OmpR/PhoB-type" evidence="3">
    <location>
        <begin position="1"/>
        <end position="46"/>
    </location>
</feature>
<gene>
    <name evidence="4" type="ORF">GCM10010211_33870</name>
</gene>
<keyword evidence="5" id="KW-1185">Reference proteome</keyword>
<protein>
    <recommendedName>
        <fullName evidence="3">OmpR/PhoB-type domain-containing protein</fullName>
    </recommendedName>
</protein>
<evidence type="ECO:0000313" key="5">
    <source>
        <dbReference type="Proteomes" id="UP000654471"/>
    </source>
</evidence>
<dbReference type="CDD" id="cd00383">
    <property type="entry name" value="trans_reg_C"/>
    <property type="match status" value="1"/>
</dbReference>
<evidence type="ECO:0000259" key="3">
    <source>
        <dbReference type="PROSITE" id="PS51755"/>
    </source>
</evidence>
<evidence type="ECO:0000256" key="2">
    <source>
        <dbReference type="PROSITE-ProRule" id="PRU01091"/>
    </source>
</evidence>
<dbReference type="Proteomes" id="UP000654471">
    <property type="component" value="Unassembled WGS sequence"/>
</dbReference>
<dbReference type="InterPro" id="IPR016032">
    <property type="entry name" value="Sig_transdc_resp-reg_C-effctor"/>
</dbReference>
<name>A0ABQ2V305_9ACTN</name>
<keyword evidence="1 2" id="KW-0238">DNA-binding</keyword>
<dbReference type="SUPFAM" id="SSF46894">
    <property type="entry name" value="C-terminal effector domain of the bipartite response regulators"/>
    <property type="match status" value="1"/>
</dbReference>
<dbReference type="PROSITE" id="PS51755">
    <property type="entry name" value="OMPR_PHOB"/>
    <property type="match status" value="1"/>
</dbReference>
<proteinExistence type="predicted"/>
<organism evidence="4 5">
    <name type="scientific">Streptomyces albospinus</name>
    <dbReference type="NCBI Taxonomy" id="285515"/>
    <lineage>
        <taxon>Bacteria</taxon>
        <taxon>Bacillati</taxon>
        <taxon>Actinomycetota</taxon>
        <taxon>Actinomycetes</taxon>
        <taxon>Kitasatosporales</taxon>
        <taxon>Streptomycetaceae</taxon>
        <taxon>Streptomyces</taxon>
    </lineage>
</organism>
<comment type="caution">
    <text evidence="4">The sequence shown here is derived from an EMBL/GenBank/DDBJ whole genome shotgun (WGS) entry which is preliminary data.</text>
</comment>
<feature type="DNA-binding region" description="OmpR/PhoB-type" evidence="2">
    <location>
        <begin position="1"/>
        <end position="46"/>
    </location>
</feature>
<reference evidence="5" key="1">
    <citation type="journal article" date="2019" name="Int. J. Syst. Evol. Microbiol.">
        <title>The Global Catalogue of Microorganisms (GCM) 10K type strain sequencing project: providing services to taxonomists for standard genome sequencing and annotation.</title>
        <authorList>
            <consortium name="The Broad Institute Genomics Platform"/>
            <consortium name="The Broad Institute Genome Sequencing Center for Infectious Disease"/>
            <person name="Wu L."/>
            <person name="Ma J."/>
        </authorList>
    </citation>
    <scope>NUCLEOTIDE SEQUENCE [LARGE SCALE GENOMIC DNA]</scope>
    <source>
        <strain evidence="5">JCM 3399</strain>
    </source>
</reference>
<accession>A0ABQ2V305</accession>
<evidence type="ECO:0000256" key="1">
    <source>
        <dbReference type="ARBA" id="ARBA00023125"/>
    </source>
</evidence>